<dbReference type="EMBL" id="DS022306">
    <property type="protein sequence ID" value="OAJ41772.1"/>
    <property type="molecule type" value="Genomic_DNA"/>
</dbReference>
<name>A0A177WPI5_BATDL</name>
<protein>
    <submittedName>
        <fullName evidence="1">Uncharacterized protein</fullName>
    </submittedName>
</protein>
<sequence length="853" mass="93939">MSQTLPTEPLLMQDRYIDKQNNVSAYQAYLAQIAIQWNPIANLIPCGMLVQSSGSGKTSLAVHTARSIYTIYIGPPASHLTATFQQGNHSKNSSHNIDTTGIESVMSICSPDMTNENITMWAHCTILGCIAHLCSTLDFEKKLTPAKWIEMQLGRKVIHKTPDVYHGGKTQSPTVGKEFWNFVALLTEQVWMQHKETTHQFGNNLNIAQVFAKAIRDLSQTLRAHSSIQERGVFDGNVSDGSRLSDFGLVFVFDDISKWKVNTHLVALIKALEKVPTVELAGCAVIGIMVDQNLAAVEHVIDQVAAQRLDAMSAGTDAMKPNLLRMDPFLRILSWNAFLDHHTPRLFDILQFGTSISKSDSMQSLHVSDGSSGSGKPWRHVSPAQDICEPISKSRKVSPNTTVSRSCINVQSIWPHLSTIGRPLWKSMLQNYSIEKVIESAAELICGGASKARMLLDGVSLAPGGSSNSEAYDFTSTYISLLTIRLCLDFTSTFPYNLLMCSSHMAIYFSINAVHENNCIRKKVESGYVSEPIISEGAGWILRNKQFQTGSHIWCKAIHALYNMVNDNHIKASADPTLVARILLLKTMDRCTEHLQPRHVPIAKSSKKPRLTSTAMPSHVPTLPTKLSTFLHALLPNKKYKEAVKKFPAQLMDSLIFFNHFIRLGKANITPAVIQASLNFCSGVIVSPYKLVLPILTPACNGRPARLSAVLVRVDMPGEEECSDETECTLFSDCGFVLPSASAQLQHEHINGHFETYPSYLVINLRLSGSASVTIKAASDIDPMRSVMRMTGVSVASFAPLNPATELCVYPPQRIVEEYSTMVSQLALLCNESKALAFAIDSARVMDDVHIGG</sequence>
<dbReference type="PANTHER" id="PTHR33266:SF1">
    <property type="entry name" value="F-BOX DOMAIN-CONTAINING PROTEIN"/>
    <property type="match status" value="1"/>
</dbReference>
<evidence type="ECO:0000313" key="1">
    <source>
        <dbReference type="EMBL" id="OAJ41772.1"/>
    </source>
</evidence>
<evidence type="ECO:0000313" key="2">
    <source>
        <dbReference type="Proteomes" id="UP000077115"/>
    </source>
</evidence>
<dbReference type="PANTHER" id="PTHR33266">
    <property type="entry name" value="CHROMOSOME 15, WHOLE GENOME SHOTGUN SEQUENCE"/>
    <property type="match status" value="1"/>
</dbReference>
<dbReference type="Proteomes" id="UP000077115">
    <property type="component" value="Unassembled WGS sequence"/>
</dbReference>
<dbReference type="VEuPathDB" id="FungiDB:BDEG_25316"/>
<gene>
    <name evidence="1" type="ORF">BDEG_25316</name>
</gene>
<reference evidence="1 2" key="2">
    <citation type="submission" date="2016-05" db="EMBL/GenBank/DDBJ databases">
        <title>Lineage-specific infection strategies underlie the spectrum of fungal disease in amphibians.</title>
        <authorList>
            <person name="Cuomo C.A."/>
            <person name="Farrer R.A."/>
            <person name="James T."/>
            <person name="Longcore J."/>
            <person name="Birren B."/>
        </authorList>
    </citation>
    <scope>NUCLEOTIDE SEQUENCE [LARGE SCALE GENOMIC DNA]</scope>
    <source>
        <strain evidence="1 2">JEL423</strain>
    </source>
</reference>
<proteinExistence type="predicted"/>
<dbReference type="OrthoDB" id="2411469at2759"/>
<dbReference type="AlphaFoldDB" id="A0A177WPI5"/>
<accession>A0A177WPI5</accession>
<organism evidence="1 2">
    <name type="scientific">Batrachochytrium dendrobatidis (strain JEL423)</name>
    <dbReference type="NCBI Taxonomy" id="403673"/>
    <lineage>
        <taxon>Eukaryota</taxon>
        <taxon>Fungi</taxon>
        <taxon>Fungi incertae sedis</taxon>
        <taxon>Chytridiomycota</taxon>
        <taxon>Chytridiomycota incertae sedis</taxon>
        <taxon>Chytridiomycetes</taxon>
        <taxon>Rhizophydiales</taxon>
        <taxon>Rhizophydiales incertae sedis</taxon>
        <taxon>Batrachochytrium</taxon>
    </lineage>
</organism>
<reference evidence="1 2" key="1">
    <citation type="submission" date="2006-10" db="EMBL/GenBank/DDBJ databases">
        <title>The Genome Sequence of Batrachochytrium dendrobatidis JEL423.</title>
        <authorList>
            <consortium name="The Broad Institute Genome Sequencing Platform"/>
            <person name="Birren B."/>
            <person name="Lander E."/>
            <person name="Galagan J."/>
            <person name="Cuomo C."/>
            <person name="Devon K."/>
            <person name="Jaffe D."/>
            <person name="Butler J."/>
            <person name="Alvarez P."/>
            <person name="Gnerre S."/>
            <person name="Grabherr M."/>
            <person name="Kleber M."/>
            <person name="Mauceli E."/>
            <person name="Brockman W."/>
            <person name="Young S."/>
            <person name="LaButti K."/>
            <person name="Sykes S."/>
            <person name="DeCaprio D."/>
            <person name="Crawford M."/>
            <person name="Koehrsen M."/>
            <person name="Engels R."/>
            <person name="Montgomery P."/>
            <person name="Pearson M."/>
            <person name="Howarth C."/>
            <person name="Larson L."/>
            <person name="White J."/>
            <person name="O'Leary S."/>
            <person name="Kodira C."/>
            <person name="Zeng Q."/>
            <person name="Yandava C."/>
            <person name="Alvarado L."/>
            <person name="Longcore J."/>
            <person name="James T."/>
        </authorList>
    </citation>
    <scope>NUCLEOTIDE SEQUENCE [LARGE SCALE GENOMIC DNA]</scope>
    <source>
        <strain evidence="1 2">JEL423</strain>
    </source>
</reference>